<evidence type="ECO:0000313" key="7">
    <source>
        <dbReference type="Proteomes" id="UP001500635"/>
    </source>
</evidence>
<accession>A0ABP8K294</accession>
<evidence type="ECO:0000256" key="1">
    <source>
        <dbReference type="ARBA" id="ARBA00009798"/>
    </source>
</evidence>
<gene>
    <name evidence="6" type="primary">ybaK</name>
    <name evidence="6" type="ORF">GCM10023147_36180</name>
</gene>
<dbReference type="PANTHER" id="PTHR30411:SF0">
    <property type="entry name" value="CYS-TRNA(PRO)_CYS-TRNA(CYS) DEACYLASE YBAK"/>
    <property type="match status" value="1"/>
</dbReference>
<evidence type="ECO:0000259" key="5">
    <source>
        <dbReference type="Pfam" id="PF04073"/>
    </source>
</evidence>
<feature type="domain" description="YbaK/aminoacyl-tRNA synthetase-associated" evidence="5">
    <location>
        <begin position="33"/>
        <end position="150"/>
    </location>
</feature>
<dbReference type="Proteomes" id="UP001500635">
    <property type="component" value="Unassembled WGS sequence"/>
</dbReference>
<dbReference type="InterPro" id="IPR004369">
    <property type="entry name" value="Prolyl-tRNA_editing_YbaK/EbsC"/>
</dbReference>
<keyword evidence="7" id="KW-1185">Reference proteome</keyword>
<dbReference type="SUPFAM" id="SSF55826">
    <property type="entry name" value="YbaK/ProRS associated domain"/>
    <property type="match status" value="1"/>
</dbReference>
<dbReference type="Pfam" id="PF04073">
    <property type="entry name" value="tRNA_edit"/>
    <property type="match status" value="1"/>
</dbReference>
<sequence length="163" mass="16412">MAKRPGSAATPALTALAAAGIEHRVHEYVHDPAVSSYGDEAVAALGVDPAAVFKTLVITDGTRFGVALVPVAARLSLKAAGAALGMHRPALADPADVTRVTGYVLGGVSPVGQRRRLATVVDESAARHPTVYCSAGRRGLEIELAPADLLAATGASTAPLTAG</sequence>
<comment type="caution">
    <text evidence="6">The sequence shown here is derived from an EMBL/GenBank/DDBJ whole genome shotgun (WGS) entry which is preliminary data.</text>
</comment>
<keyword evidence="2 4" id="KW-0648">Protein biosynthesis</keyword>
<keyword evidence="3 4" id="KW-0456">Lyase</keyword>
<evidence type="ECO:0000313" key="6">
    <source>
        <dbReference type="EMBL" id="GAA4399163.1"/>
    </source>
</evidence>
<dbReference type="InterPro" id="IPR036754">
    <property type="entry name" value="YbaK/aa-tRNA-synt-asso_dom_sf"/>
</dbReference>
<dbReference type="PANTHER" id="PTHR30411">
    <property type="entry name" value="CYTOPLASMIC PROTEIN"/>
    <property type="match status" value="1"/>
</dbReference>
<comment type="similarity">
    <text evidence="1 4">Belongs to the prolyl-tRNA editing family. YbaK/EbsC subfamily.</text>
</comment>
<protein>
    <recommendedName>
        <fullName evidence="4">Cys-tRNA(Pro)/Cys-tRNA(Cys) deacylase</fullName>
        <ecNumber evidence="4">4.2.-.-</ecNumber>
    </recommendedName>
</protein>
<dbReference type="CDD" id="cd00002">
    <property type="entry name" value="YbaK_deacylase"/>
    <property type="match status" value="1"/>
</dbReference>
<dbReference type="EC" id="4.2.-.-" evidence="4"/>
<dbReference type="Gene3D" id="3.90.960.10">
    <property type="entry name" value="YbaK/aminoacyl-tRNA synthetase-associated domain"/>
    <property type="match status" value="1"/>
</dbReference>
<dbReference type="InterPro" id="IPR007214">
    <property type="entry name" value="YbaK/aa-tRNA-synth-assoc-dom"/>
</dbReference>
<evidence type="ECO:0000256" key="2">
    <source>
        <dbReference type="ARBA" id="ARBA00022917"/>
    </source>
</evidence>
<name>A0ABP8K294_9ACTN</name>
<reference evidence="7" key="1">
    <citation type="journal article" date="2019" name="Int. J. Syst. Evol. Microbiol.">
        <title>The Global Catalogue of Microorganisms (GCM) 10K type strain sequencing project: providing services to taxonomists for standard genome sequencing and annotation.</title>
        <authorList>
            <consortium name="The Broad Institute Genomics Platform"/>
            <consortium name="The Broad Institute Genome Sequencing Center for Infectious Disease"/>
            <person name="Wu L."/>
            <person name="Ma J."/>
        </authorList>
    </citation>
    <scope>NUCLEOTIDE SEQUENCE [LARGE SCALE GENOMIC DNA]</scope>
    <source>
        <strain evidence="7">JCM 17688</strain>
    </source>
</reference>
<evidence type="ECO:0000256" key="3">
    <source>
        <dbReference type="ARBA" id="ARBA00023239"/>
    </source>
</evidence>
<dbReference type="PIRSF" id="PIRSF006181">
    <property type="entry name" value="EbsC_YbaK"/>
    <property type="match status" value="1"/>
</dbReference>
<proteinExistence type="inferred from homology"/>
<organism evidence="6 7">
    <name type="scientific">Tsukamurella soli</name>
    <dbReference type="NCBI Taxonomy" id="644556"/>
    <lineage>
        <taxon>Bacteria</taxon>
        <taxon>Bacillati</taxon>
        <taxon>Actinomycetota</taxon>
        <taxon>Actinomycetes</taxon>
        <taxon>Mycobacteriales</taxon>
        <taxon>Tsukamurellaceae</taxon>
        <taxon>Tsukamurella</taxon>
    </lineage>
</organism>
<dbReference type="EMBL" id="BAABFR010000067">
    <property type="protein sequence ID" value="GAA4399163.1"/>
    <property type="molecule type" value="Genomic_DNA"/>
</dbReference>
<dbReference type="RefSeq" id="WP_344998581.1">
    <property type="nucleotide sequence ID" value="NZ_BAABFR010000067.1"/>
</dbReference>
<evidence type="ECO:0000256" key="4">
    <source>
        <dbReference type="PIRNR" id="PIRNR006181"/>
    </source>
</evidence>